<evidence type="ECO:0000313" key="6">
    <source>
        <dbReference type="EMBL" id="AEE97006.1"/>
    </source>
</evidence>
<keyword evidence="2" id="KW-0238">DNA-binding</keyword>
<accession>F4A187</accession>
<dbReference type="InterPro" id="IPR020449">
    <property type="entry name" value="Tscrpt_reg_AraC-type_HTH"/>
</dbReference>
<keyword evidence="4" id="KW-0472">Membrane</keyword>
<keyword evidence="4" id="KW-1133">Transmembrane helix</keyword>
<dbReference type="PRINTS" id="PR00032">
    <property type="entry name" value="HTHARAC"/>
</dbReference>
<reference evidence="7" key="1">
    <citation type="submission" date="2010-11" db="EMBL/GenBank/DDBJ databases">
        <title>The complete genome of Mahella australiensis DSM 15567.</title>
        <authorList>
            <consortium name="US DOE Joint Genome Institute (JGI-PGF)"/>
            <person name="Lucas S."/>
            <person name="Copeland A."/>
            <person name="Lapidus A."/>
            <person name="Bruce D."/>
            <person name="Goodwin L."/>
            <person name="Pitluck S."/>
            <person name="Kyrpides N."/>
            <person name="Mavromatis K."/>
            <person name="Pagani I."/>
            <person name="Ivanova N."/>
            <person name="Teshima H."/>
            <person name="Brettin T."/>
            <person name="Detter J.C."/>
            <person name="Han C."/>
            <person name="Tapia R."/>
            <person name="Land M."/>
            <person name="Hauser L."/>
            <person name="Markowitz V."/>
            <person name="Cheng J.-F."/>
            <person name="Hugenholtz P."/>
            <person name="Woyke T."/>
            <person name="Wu D."/>
            <person name="Spring S."/>
            <person name="Pukall R."/>
            <person name="Steenblock K."/>
            <person name="Schneider S."/>
            <person name="Klenk H.-P."/>
            <person name="Eisen J.A."/>
        </authorList>
    </citation>
    <scope>NUCLEOTIDE SEQUENCE [LARGE SCALE GENOMIC DNA]</scope>
    <source>
        <strain evidence="7">DSM 15567 / CIP 107919 / 50-1 BON</strain>
    </source>
</reference>
<dbReference type="PROSITE" id="PS00041">
    <property type="entry name" value="HTH_ARAC_FAMILY_1"/>
    <property type="match status" value="1"/>
</dbReference>
<dbReference type="RefSeq" id="WP_013781434.1">
    <property type="nucleotide sequence ID" value="NC_015520.1"/>
</dbReference>
<keyword evidence="1" id="KW-0805">Transcription regulation</keyword>
<dbReference type="Pfam" id="PF17853">
    <property type="entry name" value="GGDEF_2"/>
    <property type="match status" value="1"/>
</dbReference>
<feature type="transmembrane region" description="Helical" evidence="4">
    <location>
        <begin position="303"/>
        <end position="324"/>
    </location>
</feature>
<dbReference type="InterPro" id="IPR041522">
    <property type="entry name" value="CdaR_GGDEF"/>
</dbReference>
<dbReference type="PROSITE" id="PS01124">
    <property type="entry name" value="HTH_ARAC_FAMILY_2"/>
    <property type="match status" value="1"/>
</dbReference>
<dbReference type="AlphaFoldDB" id="F4A187"/>
<dbReference type="InterPro" id="IPR009057">
    <property type="entry name" value="Homeodomain-like_sf"/>
</dbReference>
<dbReference type="KEGG" id="mas:Mahau_1829"/>
<sequence length="778" mass="89484">MLKRKVRGKTNSFMRFMVSYLIILGLTISIGGLAYNEALKMAKEDAIQDGLSALKKSRDVLEARFVEVDNMIDQLAMNQEVINMLNIKNPMKTQDYYKLRSAFLKLPSYNIINSFIDDFYIFSKNTEALISSNAMSVRTQSFYKESLSYENMDYKEWKNEILGTYHYKDIWPAHSVIKGYNPKPELTYVQSIPMGEPYNYKGAIMVLIDENKVLEYLMTPDIANDGWACIVDSSDRIITSANMEVDDLNSIDMAFELSAGYKEEMVNGQDVVVLYAESFSRDWTYITVLPSGIFREQVSGVRGIFVISIMATLLIGLITAFILASRNSMPIKRLIKRLQNAVGNNSPTSNEYDFIEDTVLQLVRNNKDLREYLEKQVPFLRVSFFERLLRGGFSQLKDIEAASSYARIDIKGEYFIVLVMKLNSFAMENDMNNSNETNVKRVVAAKEVTERLPWQNYLHDVDQDKVAVLTALSHNDIEEFDDKIEDVLKPLVDELQQNYNIIVSFGIGNICTDLLGINKSFREAIKALDYYRYGGKVKRIAWFKDIALPGLGYHYPIETEMRLINLTETGEEEEALSLLNELLAKNFTRDNLSEQDMEDFIYEIRGTITKIKNEILTQQEQDAIGISGLMEKMNEYQSIEDISESIISIFKSLCAYVQQKKQSRRDDMLREIIEYIKVNYIDDGLCLASIASKFGLTEKYLSQFFKDRTGENLSTYVERLRMENAAEMLIESKLPIADIASHVGYNNNNTFYKAFRRIYGVSPSVYRQHKMENTISHD</sequence>
<feature type="domain" description="HTH araC/xylS-type" evidence="5">
    <location>
        <begin position="670"/>
        <end position="769"/>
    </location>
</feature>
<dbReference type="eggNOG" id="COG2508">
    <property type="taxonomic scope" value="Bacteria"/>
</dbReference>
<dbReference type="SUPFAM" id="SSF46689">
    <property type="entry name" value="Homeodomain-like"/>
    <property type="match status" value="1"/>
</dbReference>
<organism evidence="6 7">
    <name type="scientific">Mahella australiensis (strain DSM 15567 / CIP 107919 / 50-1 BON)</name>
    <dbReference type="NCBI Taxonomy" id="697281"/>
    <lineage>
        <taxon>Bacteria</taxon>
        <taxon>Bacillati</taxon>
        <taxon>Bacillota</taxon>
        <taxon>Clostridia</taxon>
        <taxon>Thermoanaerobacterales</taxon>
        <taxon>Thermoanaerobacterales Family IV. Incertae Sedis</taxon>
        <taxon>Mahella</taxon>
    </lineage>
</organism>
<reference evidence="6 7" key="2">
    <citation type="journal article" date="2011" name="Stand. Genomic Sci.">
        <title>Complete genome sequence of Mahella australiensis type strain (50-1 BON).</title>
        <authorList>
            <person name="Sikorski J."/>
            <person name="Teshima H."/>
            <person name="Nolan M."/>
            <person name="Lucas S."/>
            <person name="Hammon N."/>
            <person name="Deshpande S."/>
            <person name="Cheng J.F."/>
            <person name="Pitluck S."/>
            <person name="Liolios K."/>
            <person name="Pagani I."/>
            <person name="Ivanova N."/>
            <person name="Huntemann M."/>
            <person name="Mavromatis K."/>
            <person name="Ovchinikova G."/>
            <person name="Pati A."/>
            <person name="Tapia R."/>
            <person name="Han C."/>
            <person name="Goodwin L."/>
            <person name="Chen A."/>
            <person name="Palaniappan K."/>
            <person name="Land M."/>
            <person name="Hauser L."/>
            <person name="Ngatchou-Djao O.D."/>
            <person name="Rohde M."/>
            <person name="Pukall R."/>
            <person name="Spring S."/>
            <person name="Abt B."/>
            <person name="Goker M."/>
            <person name="Detter J.C."/>
            <person name="Woyke T."/>
            <person name="Bristow J."/>
            <person name="Markowitz V."/>
            <person name="Hugenholtz P."/>
            <person name="Eisen J.A."/>
            <person name="Kyrpides N.C."/>
            <person name="Klenk H.P."/>
            <person name="Lapidus A."/>
        </authorList>
    </citation>
    <scope>NUCLEOTIDE SEQUENCE [LARGE SCALE GENOMIC DNA]</scope>
    <source>
        <strain evidence="7">DSM 15567 / CIP 107919 / 50-1 BON</strain>
    </source>
</reference>
<dbReference type="PANTHER" id="PTHR43280">
    <property type="entry name" value="ARAC-FAMILY TRANSCRIPTIONAL REGULATOR"/>
    <property type="match status" value="1"/>
</dbReference>
<dbReference type="STRING" id="697281.Mahau_1829"/>
<proteinExistence type="predicted"/>
<dbReference type="GO" id="GO:0043565">
    <property type="term" value="F:sequence-specific DNA binding"/>
    <property type="evidence" value="ECO:0007669"/>
    <property type="project" value="InterPro"/>
</dbReference>
<dbReference type="EMBL" id="CP002360">
    <property type="protein sequence ID" value="AEE97006.1"/>
    <property type="molecule type" value="Genomic_DNA"/>
</dbReference>
<dbReference type="eggNOG" id="COG2207">
    <property type="taxonomic scope" value="Bacteria"/>
</dbReference>
<dbReference type="HOGENOM" id="CLU_019175_1_0_9"/>
<evidence type="ECO:0000256" key="1">
    <source>
        <dbReference type="ARBA" id="ARBA00023015"/>
    </source>
</evidence>
<dbReference type="Gene3D" id="3.30.450.20">
    <property type="entry name" value="PAS domain"/>
    <property type="match status" value="1"/>
</dbReference>
<evidence type="ECO:0000256" key="3">
    <source>
        <dbReference type="ARBA" id="ARBA00023163"/>
    </source>
</evidence>
<gene>
    <name evidence="6" type="ordered locus">Mahau_1829</name>
</gene>
<name>F4A187_MAHA5</name>
<dbReference type="SMART" id="SM00342">
    <property type="entry name" value="HTH_ARAC"/>
    <property type="match status" value="1"/>
</dbReference>
<evidence type="ECO:0000256" key="2">
    <source>
        <dbReference type="ARBA" id="ARBA00023125"/>
    </source>
</evidence>
<protein>
    <submittedName>
        <fullName evidence="6">Transcriptional regulator, AraC family</fullName>
    </submittedName>
</protein>
<dbReference type="PANTHER" id="PTHR43280:SF2">
    <property type="entry name" value="HTH-TYPE TRANSCRIPTIONAL REGULATOR EXSA"/>
    <property type="match status" value="1"/>
</dbReference>
<evidence type="ECO:0000259" key="5">
    <source>
        <dbReference type="PROSITE" id="PS01124"/>
    </source>
</evidence>
<dbReference type="Pfam" id="PF12833">
    <property type="entry name" value="HTH_18"/>
    <property type="match status" value="1"/>
</dbReference>
<dbReference type="Proteomes" id="UP000008457">
    <property type="component" value="Chromosome"/>
</dbReference>
<dbReference type="GO" id="GO:0003700">
    <property type="term" value="F:DNA-binding transcription factor activity"/>
    <property type="evidence" value="ECO:0007669"/>
    <property type="project" value="InterPro"/>
</dbReference>
<evidence type="ECO:0000313" key="7">
    <source>
        <dbReference type="Proteomes" id="UP000008457"/>
    </source>
</evidence>
<dbReference type="InterPro" id="IPR018062">
    <property type="entry name" value="HTH_AraC-typ_CS"/>
</dbReference>
<evidence type="ECO:0000256" key="4">
    <source>
        <dbReference type="SAM" id="Phobius"/>
    </source>
</evidence>
<feature type="transmembrane region" description="Helical" evidence="4">
    <location>
        <begin position="12"/>
        <end position="35"/>
    </location>
</feature>
<keyword evidence="7" id="KW-1185">Reference proteome</keyword>
<dbReference type="InterPro" id="IPR018060">
    <property type="entry name" value="HTH_AraC"/>
</dbReference>
<dbReference type="Gene3D" id="1.10.10.60">
    <property type="entry name" value="Homeodomain-like"/>
    <property type="match status" value="2"/>
</dbReference>
<keyword evidence="3" id="KW-0804">Transcription</keyword>
<keyword evidence="4" id="KW-0812">Transmembrane</keyword>